<evidence type="ECO:0000256" key="1">
    <source>
        <dbReference type="ARBA" id="ARBA00023015"/>
    </source>
</evidence>
<reference evidence="7 8" key="1">
    <citation type="submission" date="2017-04" db="EMBL/GenBank/DDBJ databases">
        <title>Draft genome of the yeast Clavispora lusitaniae type strain CBS 6936.</title>
        <authorList>
            <person name="Durrens P."/>
            <person name="Klopp C."/>
            <person name="Biteau N."/>
            <person name="Fitton-Ouhabi V."/>
            <person name="Dementhon K."/>
            <person name="Accoceberry I."/>
            <person name="Sherman D.J."/>
            <person name="Noel T."/>
        </authorList>
    </citation>
    <scope>NUCLEOTIDE SEQUENCE [LARGE SCALE GENOMIC DNA]</scope>
    <source>
        <strain evidence="7 8">CBS 6936</strain>
    </source>
</reference>
<evidence type="ECO:0000256" key="5">
    <source>
        <dbReference type="SAM" id="MobiDB-lite"/>
    </source>
</evidence>
<dbReference type="EMBL" id="LYUB02000003">
    <property type="protein sequence ID" value="OVF10048.1"/>
    <property type="molecule type" value="Genomic_DNA"/>
</dbReference>
<proteinExistence type="predicted"/>
<dbReference type="Proteomes" id="UP000195602">
    <property type="component" value="Unassembled WGS sequence"/>
</dbReference>
<dbReference type="Pfam" id="PF11951">
    <property type="entry name" value="Fungal_trans_2"/>
    <property type="match status" value="1"/>
</dbReference>
<dbReference type="PROSITE" id="PS00463">
    <property type="entry name" value="ZN2_CY6_FUNGAL_1"/>
    <property type="match status" value="1"/>
</dbReference>
<dbReference type="GO" id="GO:0000981">
    <property type="term" value="F:DNA-binding transcription factor activity, RNA polymerase II-specific"/>
    <property type="evidence" value="ECO:0007669"/>
    <property type="project" value="InterPro"/>
</dbReference>
<dbReference type="AlphaFoldDB" id="A0AA91Q3J5"/>
<evidence type="ECO:0000256" key="2">
    <source>
        <dbReference type="ARBA" id="ARBA00023125"/>
    </source>
</evidence>
<organism evidence="7 8">
    <name type="scientific">Clavispora lusitaniae</name>
    <name type="common">Candida lusitaniae</name>
    <dbReference type="NCBI Taxonomy" id="36911"/>
    <lineage>
        <taxon>Eukaryota</taxon>
        <taxon>Fungi</taxon>
        <taxon>Dikarya</taxon>
        <taxon>Ascomycota</taxon>
        <taxon>Saccharomycotina</taxon>
        <taxon>Pichiomycetes</taxon>
        <taxon>Metschnikowiaceae</taxon>
        <taxon>Clavispora</taxon>
    </lineage>
</organism>
<dbReference type="CDD" id="cd00067">
    <property type="entry name" value="GAL4"/>
    <property type="match status" value="1"/>
</dbReference>
<name>A0AA91Q3J5_CLALS</name>
<keyword evidence="4" id="KW-0539">Nucleus</keyword>
<dbReference type="InterPro" id="IPR036864">
    <property type="entry name" value="Zn2-C6_fun-type_DNA-bd_sf"/>
</dbReference>
<dbReference type="PANTHER" id="PTHR31069">
    <property type="entry name" value="OLEATE-ACTIVATED TRANSCRIPTION FACTOR 1-RELATED"/>
    <property type="match status" value="1"/>
</dbReference>
<dbReference type="InterPro" id="IPR021858">
    <property type="entry name" value="Fun_TF"/>
</dbReference>
<dbReference type="Gene3D" id="4.10.240.10">
    <property type="entry name" value="Zn(2)-C6 fungal-type DNA-binding domain"/>
    <property type="match status" value="1"/>
</dbReference>
<feature type="region of interest" description="Disordered" evidence="5">
    <location>
        <begin position="126"/>
        <end position="165"/>
    </location>
</feature>
<dbReference type="SMART" id="SM00066">
    <property type="entry name" value="GAL4"/>
    <property type="match status" value="1"/>
</dbReference>
<dbReference type="Pfam" id="PF00172">
    <property type="entry name" value="Zn_clus"/>
    <property type="match status" value="1"/>
</dbReference>
<accession>A0AA91Q3J5</accession>
<dbReference type="PANTHER" id="PTHR31069:SF32">
    <property type="entry name" value="ARGININE METABOLISM REGULATION PROTEIN II"/>
    <property type="match status" value="1"/>
</dbReference>
<evidence type="ECO:0000313" key="8">
    <source>
        <dbReference type="Proteomes" id="UP000195602"/>
    </source>
</evidence>
<dbReference type="PROSITE" id="PS50048">
    <property type="entry name" value="ZN2_CY6_FUNGAL_2"/>
    <property type="match status" value="1"/>
</dbReference>
<dbReference type="SUPFAM" id="SSF57701">
    <property type="entry name" value="Zn2/Cys6 DNA-binding domain"/>
    <property type="match status" value="1"/>
</dbReference>
<comment type="caution">
    <text evidence="7">The sequence shown here is derived from an EMBL/GenBank/DDBJ whole genome shotgun (WGS) entry which is preliminary data.</text>
</comment>
<protein>
    <submittedName>
        <fullName evidence="7">Arginine metabolism regulation protein</fullName>
    </submittedName>
</protein>
<evidence type="ECO:0000313" key="7">
    <source>
        <dbReference type="EMBL" id="OVF10048.1"/>
    </source>
</evidence>
<evidence type="ECO:0000256" key="4">
    <source>
        <dbReference type="ARBA" id="ARBA00023242"/>
    </source>
</evidence>
<dbReference type="KEGG" id="clus:A9F13_03g01837"/>
<gene>
    <name evidence="7" type="ORF">A9F13_03g01837</name>
</gene>
<dbReference type="GO" id="GO:0003677">
    <property type="term" value="F:DNA binding"/>
    <property type="evidence" value="ECO:0007669"/>
    <property type="project" value="UniProtKB-KW"/>
</dbReference>
<evidence type="ECO:0000259" key="6">
    <source>
        <dbReference type="PROSITE" id="PS50048"/>
    </source>
</evidence>
<keyword evidence="3" id="KW-0804">Transcription</keyword>
<dbReference type="InterPro" id="IPR050675">
    <property type="entry name" value="OAF3"/>
</dbReference>
<evidence type="ECO:0000256" key="3">
    <source>
        <dbReference type="ARBA" id="ARBA00023163"/>
    </source>
</evidence>
<feature type="compositionally biased region" description="Polar residues" evidence="5">
    <location>
        <begin position="137"/>
        <end position="160"/>
    </location>
</feature>
<keyword evidence="2" id="KW-0238">DNA-binding</keyword>
<dbReference type="GO" id="GO:0008270">
    <property type="term" value="F:zinc ion binding"/>
    <property type="evidence" value="ECO:0007669"/>
    <property type="project" value="InterPro"/>
</dbReference>
<keyword evidence="1" id="KW-0805">Transcription regulation</keyword>
<sequence length="723" mass="81720">MVSRKSKTFTGCFTCRSRKIRCDLHRPQCLNCRKSDLTCSGYDIKLCWSLPVKFTPNGRNPIQGRVVFPKEDKRASFFQRRRVSFVVWEKAYETYDDMDHDLNMLRPGPGTTFQGPFGVFRQERNSHENDALRAKTAPTSSQSPAEQTSVAPKASPNGTAALQPGHNVGLANLELEQNFSGELWLSTELREHALLTAAALNGDPQFLDFAPPDEQTDLLDLVFHRRQEHASGPSSFAFAEPLEIQLHAAPHDRDGARMPEALMEIVRRPPDLAFDVSHPNGLPVPTTAFHVQPLTRYLLHYYVNHVADLMTVLPLTDNPWKSIYFPRALSAIGELAALGQTSAAKNALLNALLAVAAFNLQSKFAKGSPQMRFYLDLGIRLRNQASLFVKALLGPNDSAAGVARCVAQEKYKDVLCAVMSMISVDLVWGTMQDTAFYLDWCGKVIRAKMAHKKKLSPKARLLHRIFASMRLIQDSTSLDVDNDHGSEEFLDGPFGLLEKGRIDYIVDATPLFVDKKLVNADKHDERFATAALNGLPSSLLALFGDTVRLRREMMRQNASPAFADKISQLQSRMDHWTLDWKLFDDQKRFPSPMHEATYLHIMSFYHALVIYFRRLIQQVPPSEIQDKVRQTLEHLNSLQKLIAADEAHIIPLFWQGFIAGCEATSEELQAGFKQWGADIAQYLGSYWGARQIMLEVWRRKRLHEAGADWVSVIRDWEMNLMLN</sequence>
<dbReference type="InterPro" id="IPR001138">
    <property type="entry name" value="Zn2Cys6_DnaBD"/>
</dbReference>
<feature type="domain" description="Zn(2)-C6 fungal-type" evidence="6">
    <location>
        <begin position="11"/>
        <end position="40"/>
    </location>
</feature>